<sequence>MVPSYTSMSRVLVTGASGFLASHVVQQLLENGEYMVRGTVRSLANEKKVAPLRKLKPESAKYDLELVEADLMDKESWMEAVKDCTYVIHVASPFPNENPRDEMEVIRPAVEGTKNVLEACAKTKGAVKRVVLTSSGATIYAGRMSENKVFTEEDWAIEERSNPYEKSKIRAERAAWDLVKNLPDDERFELCTITPGFILGPVLQGSTCTSMEFHRRLLQREMPMVPRLSFPMCDVRDVARAHISAMKSPKAAGNRYITVTETMWIPELAKILDEEFRPLGFNVPTRVAPKFVLRCLALFDGSIKMILPQIGQESHFDNSKAKKDLEYNPTDLKTSITDMAYSLIDAGFVKKTRIYQNRSELQLAHISSNMSRVLVTGASGYVAMHIVKQLIESGKYIVRGTVRSLANEKKVKPLKDLCPENAKYPLELVEADLLKKETWPDAVKDCTYVIHVASPFPAQRPKDEMEVIGPAVEGTKNVLEACAKTKGGVKRVVLTSSCVAIYPGNIPSERVLTEEDWAVDEVSSPYEKSKRRAEKTAWELVKNLPDDEKFELSCINPGLVFGPVLHGSSCTSMEFHLNMLHRGAPFIPKMSLPFSDVRDVAAAHITAMTSPKSPGNRYITITKCAWFEEAAKMLDEEFRPLGYDVPSEVKELGPKFNHEVKLDNSKVKSDLGFQPRDFKASVIEMAYNLIESGFIKKTPKYEEIKGGKSTAH</sequence>
<dbReference type="SUPFAM" id="SSF51735">
    <property type="entry name" value="NAD(P)-binding Rossmann-fold domains"/>
    <property type="match status" value="2"/>
</dbReference>
<evidence type="ECO:0000259" key="3">
    <source>
        <dbReference type="Pfam" id="PF01370"/>
    </source>
</evidence>
<dbReference type="Gene3D" id="3.40.50.720">
    <property type="entry name" value="NAD(P)-binding Rossmann-like Domain"/>
    <property type="match status" value="2"/>
</dbReference>
<organism evidence="4 5">
    <name type="scientific">Porites evermanni</name>
    <dbReference type="NCBI Taxonomy" id="104178"/>
    <lineage>
        <taxon>Eukaryota</taxon>
        <taxon>Metazoa</taxon>
        <taxon>Cnidaria</taxon>
        <taxon>Anthozoa</taxon>
        <taxon>Hexacorallia</taxon>
        <taxon>Scleractinia</taxon>
        <taxon>Fungiina</taxon>
        <taxon>Poritidae</taxon>
        <taxon>Porites</taxon>
    </lineage>
</organism>
<evidence type="ECO:0000256" key="1">
    <source>
        <dbReference type="ARBA" id="ARBA00023002"/>
    </source>
</evidence>
<evidence type="ECO:0000313" key="4">
    <source>
        <dbReference type="EMBL" id="CAH3016852.1"/>
    </source>
</evidence>
<keyword evidence="5" id="KW-1185">Reference proteome</keyword>
<feature type="domain" description="NAD-dependent epimerase/dehydratase" evidence="3">
    <location>
        <begin position="373"/>
        <end position="613"/>
    </location>
</feature>
<proteinExistence type="inferred from homology"/>
<dbReference type="InterPro" id="IPR001509">
    <property type="entry name" value="Epimerase_deHydtase"/>
</dbReference>
<protein>
    <recommendedName>
        <fullName evidence="3">NAD-dependent epimerase/dehydratase domain-containing protein</fullName>
    </recommendedName>
</protein>
<accession>A0ABN8LRU3</accession>
<dbReference type="InterPro" id="IPR050425">
    <property type="entry name" value="NAD(P)_dehydrat-like"/>
</dbReference>
<feature type="domain" description="NAD-dependent epimerase/dehydratase" evidence="3">
    <location>
        <begin position="11"/>
        <end position="253"/>
    </location>
</feature>
<dbReference type="CDD" id="cd05227">
    <property type="entry name" value="AR_SDR_e"/>
    <property type="match status" value="2"/>
</dbReference>
<reference evidence="4 5" key="1">
    <citation type="submission" date="2022-05" db="EMBL/GenBank/DDBJ databases">
        <authorList>
            <consortium name="Genoscope - CEA"/>
            <person name="William W."/>
        </authorList>
    </citation>
    <scope>NUCLEOTIDE SEQUENCE [LARGE SCALE GENOMIC DNA]</scope>
</reference>
<dbReference type="Proteomes" id="UP001159427">
    <property type="component" value="Unassembled WGS sequence"/>
</dbReference>
<evidence type="ECO:0000256" key="2">
    <source>
        <dbReference type="ARBA" id="ARBA00023445"/>
    </source>
</evidence>
<keyword evidence="1" id="KW-0560">Oxidoreductase</keyword>
<evidence type="ECO:0000313" key="5">
    <source>
        <dbReference type="Proteomes" id="UP001159427"/>
    </source>
</evidence>
<dbReference type="PANTHER" id="PTHR10366:SF564">
    <property type="entry name" value="STEROL-4-ALPHA-CARBOXYLATE 3-DEHYDROGENASE, DECARBOXYLATING"/>
    <property type="match status" value="1"/>
</dbReference>
<gene>
    <name evidence="4" type="ORF">PEVE_00033084</name>
</gene>
<dbReference type="InterPro" id="IPR036291">
    <property type="entry name" value="NAD(P)-bd_dom_sf"/>
</dbReference>
<name>A0ABN8LRU3_9CNID</name>
<dbReference type="PANTHER" id="PTHR10366">
    <property type="entry name" value="NAD DEPENDENT EPIMERASE/DEHYDRATASE"/>
    <property type="match status" value="1"/>
</dbReference>
<dbReference type="Pfam" id="PF01370">
    <property type="entry name" value="Epimerase"/>
    <property type="match status" value="2"/>
</dbReference>
<dbReference type="EMBL" id="CALNXI010000049">
    <property type="protein sequence ID" value="CAH3016852.1"/>
    <property type="molecule type" value="Genomic_DNA"/>
</dbReference>
<comment type="similarity">
    <text evidence="2">Belongs to the NAD(P)-dependent epimerase/dehydratase family. Dihydroflavonol-4-reductase subfamily.</text>
</comment>
<comment type="caution">
    <text evidence="4">The sequence shown here is derived from an EMBL/GenBank/DDBJ whole genome shotgun (WGS) entry which is preliminary data.</text>
</comment>